<evidence type="ECO:0000256" key="11">
    <source>
        <dbReference type="PIRSR" id="PIRSR038084-2"/>
    </source>
</evidence>
<proteinExistence type="inferred from homology"/>
<dbReference type="GO" id="GO:0042393">
    <property type="term" value="F:histone binding"/>
    <property type="evidence" value="ECO:0007669"/>
    <property type="project" value="InterPro"/>
</dbReference>
<dbReference type="OrthoDB" id="10253098at2759"/>
<dbReference type="EC" id="2.3.1.48" evidence="3 9"/>
<dbReference type="GO" id="GO:0031509">
    <property type="term" value="P:subtelomeric heterochromatin formation"/>
    <property type="evidence" value="ECO:0007669"/>
    <property type="project" value="InterPro"/>
</dbReference>
<evidence type="ECO:0000256" key="13">
    <source>
        <dbReference type="SAM" id="MobiDB-lite"/>
    </source>
</evidence>
<dbReference type="GO" id="GO:0005634">
    <property type="term" value="C:nucleus"/>
    <property type="evidence" value="ECO:0007669"/>
    <property type="project" value="UniProtKB-SubCell"/>
</dbReference>
<evidence type="ECO:0000256" key="6">
    <source>
        <dbReference type="ARBA" id="ARBA00023242"/>
    </source>
</evidence>
<dbReference type="GO" id="GO:0005737">
    <property type="term" value="C:cytoplasm"/>
    <property type="evidence" value="ECO:0007669"/>
    <property type="project" value="UniProtKB-SubCell"/>
</dbReference>
<keyword evidence="5 9" id="KW-0808">Transferase</keyword>
<feature type="binding site" evidence="11">
    <location>
        <begin position="262"/>
        <end position="264"/>
    </location>
    <ligand>
        <name>acetyl-CoA</name>
        <dbReference type="ChEBI" id="CHEBI:57288"/>
    </ligand>
</feature>
<dbReference type="Proteomes" id="UP000218811">
    <property type="component" value="Unassembled WGS sequence"/>
</dbReference>
<dbReference type="Pfam" id="PF10394">
    <property type="entry name" value="Hat1_N"/>
    <property type="match status" value="1"/>
</dbReference>
<feature type="binding site" evidence="11">
    <location>
        <begin position="269"/>
        <end position="275"/>
    </location>
    <ligand>
        <name>acetyl-CoA</name>
        <dbReference type="ChEBI" id="CHEBI:57288"/>
    </ligand>
</feature>
<feature type="binding site" evidence="11">
    <location>
        <position position="309"/>
    </location>
    <ligand>
        <name>acetyl-CoA</name>
        <dbReference type="ChEBI" id="CHEBI:57288"/>
    </ligand>
</feature>
<comment type="similarity">
    <text evidence="2 9">Belongs to the HAT1 family.</text>
</comment>
<feature type="region of interest" description="Interaction with histone H4 N-terminus" evidence="11">
    <location>
        <begin position="53"/>
        <end position="55"/>
    </location>
</feature>
<feature type="active site" description="Proton donor/acceptor" evidence="10">
    <location>
        <position position="297"/>
    </location>
</feature>
<dbReference type="InterPro" id="IPR016181">
    <property type="entry name" value="Acyl_CoA_acyltransferase"/>
</dbReference>
<dbReference type="Gene3D" id="3.90.360.10">
    <property type="entry name" value="Histone acetyl transferase 1 (HAT1), N-terminal domain"/>
    <property type="match status" value="1"/>
</dbReference>
<name>A0A2H3J812_WOLCO</name>
<reference evidence="15 16" key="1">
    <citation type="journal article" date="2012" name="Science">
        <title>The Paleozoic origin of enzymatic lignin decomposition reconstructed from 31 fungal genomes.</title>
        <authorList>
            <person name="Floudas D."/>
            <person name="Binder M."/>
            <person name="Riley R."/>
            <person name="Barry K."/>
            <person name="Blanchette R.A."/>
            <person name="Henrissat B."/>
            <person name="Martinez A.T."/>
            <person name="Otillar R."/>
            <person name="Spatafora J.W."/>
            <person name="Yadav J.S."/>
            <person name="Aerts A."/>
            <person name="Benoit I."/>
            <person name="Boyd A."/>
            <person name="Carlson A."/>
            <person name="Copeland A."/>
            <person name="Coutinho P.M."/>
            <person name="de Vries R.P."/>
            <person name="Ferreira P."/>
            <person name="Findley K."/>
            <person name="Foster B."/>
            <person name="Gaskell J."/>
            <person name="Glotzer D."/>
            <person name="Gorecki P."/>
            <person name="Heitman J."/>
            <person name="Hesse C."/>
            <person name="Hori C."/>
            <person name="Igarashi K."/>
            <person name="Jurgens J.A."/>
            <person name="Kallen N."/>
            <person name="Kersten P."/>
            <person name="Kohler A."/>
            <person name="Kuees U."/>
            <person name="Kumar T.K.A."/>
            <person name="Kuo A."/>
            <person name="LaButti K."/>
            <person name="Larrondo L.F."/>
            <person name="Lindquist E."/>
            <person name="Ling A."/>
            <person name="Lombard V."/>
            <person name="Lucas S."/>
            <person name="Lundell T."/>
            <person name="Martin R."/>
            <person name="McLaughlin D.J."/>
            <person name="Morgenstern I."/>
            <person name="Morin E."/>
            <person name="Murat C."/>
            <person name="Nagy L.G."/>
            <person name="Nolan M."/>
            <person name="Ohm R.A."/>
            <person name="Patyshakuliyeva A."/>
            <person name="Rokas A."/>
            <person name="Ruiz-Duenas F.J."/>
            <person name="Sabat G."/>
            <person name="Salamov A."/>
            <person name="Samejima M."/>
            <person name="Schmutz J."/>
            <person name="Slot J.C."/>
            <person name="St John F."/>
            <person name="Stenlid J."/>
            <person name="Sun H."/>
            <person name="Sun S."/>
            <person name="Syed K."/>
            <person name="Tsang A."/>
            <person name="Wiebenga A."/>
            <person name="Young D."/>
            <person name="Pisabarro A."/>
            <person name="Eastwood D.C."/>
            <person name="Martin F."/>
            <person name="Cullen D."/>
            <person name="Grigoriev I.V."/>
            <person name="Hibbett D.S."/>
        </authorList>
    </citation>
    <scope>NUCLEOTIDE SEQUENCE [LARGE SCALE GENOMIC DNA]</scope>
    <source>
        <strain evidence="15 16">MD-104</strain>
    </source>
</reference>
<keyword evidence="9" id="KW-0963">Cytoplasm</keyword>
<evidence type="ECO:0000256" key="9">
    <source>
        <dbReference type="PIRNR" id="PIRNR038084"/>
    </source>
</evidence>
<keyword evidence="6 9" id="KW-0539">Nucleus</keyword>
<dbReference type="InterPro" id="IPR019467">
    <property type="entry name" value="Hat1_N"/>
</dbReference>
<comment type="subunit">
    <text evidence="9">Component of the HAT-B complex composed of at least HAT1 and HAT2. The HAT-B complex binds to histone H4 tail.</text>
</comment>
<dbReference type="GO" id="GO:0004402">
    <property type="term" value="F:histone acetyltransferase activity"/>
    <property type="evidence" value="ECO:0007669"/>
    <property type="project" value="UniProtKB-UniRule"/>
</dbReference>
<dbReference type="InterPro" id="IPR017380">
    <property type="entry name" value="Hist_AcTrfase_B-typ_cat-su"/>
</dbReference>
<feature type="region of interest" description="Interaction with histone H4 N-terminus" evidence="11">
    <location>
        <begin position="246"/>
        <end position="248"/>
    </location>
</feature>
<dbReference type="OMA" id="WTCDAND"/>
<accession>A0A2H3J812</accession>
<feature type="region of interest" description="Disordered" evidence="13">
    <location>
        <begin position="334"/>
        <end position="366"/>
    </location>
</feature>
<evidence type="ECO:0000313" key="16">
    <source>
        <dbReference type="Proteomes" id="UP000218811"/>
    </source>
</evidence>
<evidence type="ECO:0000256" key="4">
    <source>
        <dbReference type="ARBA" id="ARBA00021268"/>
    </source>
</evidence>
<comment type="subcellular location">
    <subcellularLocation>
        <location evidence="9">Cytoplasm</location>
    </subcellularLocation>
    <subcellularLocation>
        <location evidence="1 9">Nucleus</location>
    </subcellularLocation>
</comment>
<dbReference type="PIRSF" id="PIRSF038084">
    <property type="entry name" value="HAT-B_cat"/>
    <property type="match status" value="1"/>
</dbReference>
<comment type="function">
    <text evidence="9">Catalytic component of the histone acetylase B (HAT-B) complex. Has intrinsic substrate specificity that modifies lysine in recognition sequence GXGKXG. Involved in DNA double-strand break repair.</text>
</comment>
<dbReference type="SUPFAM" id="SSF55729">
    <property type="entry name" value="Acyl-CoA N-acyltransferases (Nat)"/>
    <property type="match status" value="1"/>
</dbReference>
<feature type="site" description="Interaction with histone H4 N-terminus" evidence="12">
    <location>
        <position position="217"/>
    </location>
</feature>
<dbReference type="AlphaFoldDB" id="A0A2H3J812"/>
<dbReference type="InterPro" id="IPR037113">
    <property type="entry name" value="Hat1_N_sf"/>
</dbReference>
<sequence>MSPRPPAADVWTVDANEALRLSLVRAKDDKASLSTREAYEGFHPTFTYPMFGEDEKIYGYRDLSVDLKFASGSLATHLSLTSSAMVASTSARDNVLSTLTRFLPPPSDDASCATADDFSTRVEADALAFRPHGDCVFSYSRPVSALGKGKARDGADDGKAYRISPVLSPEDAETVEFEVYHSTWATPGFRAYHRRMQLFVLLYIEAGSYIKEDEEGWEFMVLYEKRTRRSDPSIATYHFVGYATLYPFYCFPERVRMRISQFLILPPYQQEGHGSALYTAIYQHVLARPEIAELTVEDPAEAFEDLRDRNDLKMLLGHPLFMSEAGRTNGVSGVGGEGSAVNGEGRVGGGRVGRPRRRARKGQMGPPANRAWVEKWRVELKLAARQFHRLVEMLMLRHLDPTDVLGQRAYRLQVKERLYRFNFEMLAQLDLVERQRKLEETFRTVKGDYERILALVTA</sequence>
<keyword evidence="7 9" id="KW-0012">Acyltransferase</keyword>
<protein>
    <recommendedName>
        <fullName evidence="4 9">Histone acetyltransferase type B catalytic subunit</fullName>
        <ecNumber evidence="3 9">2.3.1.48</ecNumber>
    </recommendedName>
</protein>
<dbReference type="GO" id="GO:0000781">
    <property type="term" value="C:chromosome, telomeric region"/>
    <property type="evidence" value="ECO:0007669"/>
    <property type="project" value="GOC"/>
</dbReference>
<evidence type="ECO:0000256" key="10">
    <source>
        <dbReference type="PIRSR" id="PIRSR038084-1"/>
    </source>
</evidence>
<dbReference type="InterPro" id="IPR013523">
    <property type="entry name" value="Hist_AcTrfase_HAT1_C"/>
</dbReference>
<evidence type="ECO:0000313" key="15">
    <source>
        <dbReference type="EMBL" id="PCH38402.1"/>
    </source>
</evidence>
<dbReference type="Gene3D" id="1.10.10.390">
    <property type="match status" value="1"/>
</dbReference>
<evidence type="ECO:0000256" key="7">
    <source>
        <dbReference type="ARBA" id="ARBA00023315"/>
    </source>
</evidence>
<gene>
    <name evidence="15" type="ORF">WOLCODRAFT_65288</name>
</gene>
<evidence type="ECO:0000256" key="2">
    <source>
        <dbReference type="ARBA" id="ARBA00010543"/>
    </source>
</evidence>
<keyword evidence="16" id="KW-1185">Reference proteome</keyword>
<organism evidence="15 16">
    <name type="scientific">Wolfiporia cocos (strain MD-104)</name>
    <name type="common">Brown rot fungus</name>
    <dbReference type="NCBI Taxonomy" id="742152"/>
    <lineage>
        <taxon>Eukaryota</taxon>
        <taxon>Fungi</taxon>
        <taxon>Dikarya</taxon>
        <taxon>Basidiomycota</taxon>
        <taxon>Agaricomycotina</taxon>
        <taxon>Agaricomycetes</taxon>
        <taxon>Polyporales</taxon>
        <taxon>Phaeolaceae</taxon>
        <taxon>Wolfiporia</taxon>
    </lineage>
</organism>
<evidence type="ECO:0000259" key="14">
    <source>
        <dbReference type="Pfam" id="PF10394"/>
    </source>
</evidence>
<dbReference type="PANTHER" id="PTHR12046">
    <property type="entry name" value="HISTONE ACETYLTRANSFERASE TYPE B CATALYTIC SUBUNIT"/>
    <property type="match status" value="1"/>
</dbReference>
<evidence type="ECO:0000256" key="5">
    <source>
        <dbReference type="ARBA" id="ARBA00022679"/>
    </source>
</evidence>
<evidence type="ECO:0000256" key="12">
    <source>
        <dbReference type="PIRSR" id="PIRSR038084-3"/>
    </source>
</evidence>
<evidence type="ECO:0000256" key="1">
    <source>
        <dbReference type="ARBA" id="ARBA00004123"/>
    </source>
</evidence>
<comment type="catalytic activity">
    <reaction evidence="8 9">
        <text>L-lysyl-[protein] + acetyl-CoA = N(6)-acetyl-L-lysyl-[protein] + CoA + H(+)</text>
        <dbReference type="Rhea" id="RHEA:45948"/>
        <dbReference type="Rhea" id="RHEA-COMP:9752"/>
        <dbReference type="Rhea" id="RHEA-COMP:10731"/>
        <dbReference type="ChEBI" id="CHEBI:15378"/>
        <dbReference type="ChEBI" id="CHEBI:29969"/>
        <dbReference type="ChEBI" id="CHEBI:57287"/>
        <dbReference type="ChEBI" id="CHEBI:57288"/>
        <dbReference type="ChEBI" id="CHEBI:61930"/>
        <dbReference type="EC" id="2.3.1.48"/>
    </reaction>
</comment>
<dbReference type="STRING" id="742152.A0A2H3J812"/>
<evidence type="ECO:0000256" key="3">
    <source>
        <dbReference type="ARBA" id="ARBA00013184"/>
    </source>
</evidence>
<dbReference type="EMBL" id="KB467942">
    <property type="protein sequence ID" value="PCH38402.1"/>
    <property type="molecule type" value="Genomic_DNA"/>
</dbReference>
<dbReference type="Gene3D" id="3.40.630.30">
    <property type="match status" value="1"/>
</dbReference>
<dbReference type="Pfam" id="PF21184">
    <property type="entry name" value="HAT1_C_fung"/>
    <property type="match status" value="1"/>
</dbReference>
<feature type="domain" description="Histone acetyl transferase HAT1 N-terminal" evidence="14">
    <location>
        <begin position="11"/>
        <end position="205"/>
    </location>
</feature>
<evidence type="ECO:0000256" key="8">
    <source>
        <dbReference type="ARBA" id="ARBA00048017"/>
    </source>
</evidence>